<gene>
    <name evidence="11" type="ORF">ACFP1M_12260</name>
</gene>
<dbReference type="Gene3D" id="1.10.1780.10">
    <property type="entry name" value="Clp, N-terminal domain"/>
    <property type="match status" value="1"/>
</dbReference>
<keyword evidence="1 6" id="KW-0677">Repeat</keyword>
<keyword evidence="11" id="KW-0378">Hydrolase</keyword>
<evidence type="ECO:0000256" key="8">
    <source>
        <dbReference type="SAM" id="MobiDB-lite"/>
    </source>
</evidence>
<proteinExistence type="inferred from homology"/>
<dbReference type="PROSITE" id="PS00870">
    <property type="entry name" value="CLPAB_1"/>
    <property type="match status" value="1"/>
</dbReference>
<dbReference type="Pfam" id="PF00004">
    <property type="entry name" value="AAA"/>
    <property type="match status" value="1"/>
</dbReference>
<dbReference type="CDD" id="cd00009">
    <property type="entry name" value="AAA"/>
    <property type="match status" value="1"/>
</dbReference>
<keyword evidence="12" id="KW-1185">Reference proteome</keyword>
<accession>A0ABW1UEB4</accession>
<keyword evidence="3 7" id="KW-0067">ATP-binding</keyword>
<dbReference type="InterPro" id="IPR001943">
    <property type="entry name" value="UVR_dom"/>
</dbReference>
<dbReference type="SUPFAM" id="SSF52540">
    <property type="entry name" value="P-loop containing nucleoside triphosphate hydrolases"/>
    <property type="match status" value="2"/>
</dbReference>
<feature type="compositionally biased region" description="Basic and acidic residues" evidence="8">
    <location>
        <begin position="151"/>
        <end position="160"/>
    </location>
</feature>
<sequence length="832" mass="91926">MDNLFTPSAKSVLVLAQEQAKYFKHQAVGTEHLLLALTIEKNGIANKVLQQFSVSDDDVREEIERFTGYGTLANLDKDSYLPYSPKAKSMLALAGDEAKRLGAMKIGTEHLLLALLSDDTILSSRILKNLNVDLTDARKVVLRKLGIADTPKRRNADRTRRNTPQGGTPTLDSLARNLTDAAKEGRMDPTVGRDKEVKRVIQILSRRTKNNPVLIGEPGVGKTAIAEGLAQRIVAGNVPDDMKNKRLMMLDMGSLVAGTKYRGEFEDRLKKVIEEIYNDGQVILFIDELHTLIGAGGAEGAIDASNILKPALARGELQTIGATTLDEYQKYIESDAALERRFATVQVNEPTPEEAKEILNGLRPRYEDHHHVNITDDAIDQAVKLSTRYISDRFLPDKAIDLMDEASAKVRIDQMDKPTAASKQNQELKDLADAKEKAIEDQDFERAAKLRTEEMALREKVDAREAKAAAKADTDDQHYSLNVTGEDVADVVAEWTGVPVTQLKQTDADRLVNLEKILHERVIGQDEAVSAVARAIRRARSGLKDPNRPIGSFMFLGPTGVGKTELAKALAEAMFGSEDNMIRVDMSEYMEKYSTSRLIGSAPGYVGYDEGGQLTEKVRQKPYSVVLFDEVEKAHPDVFNILLQVLDDGYLTDSKGRKVDFRNTILIMTSNLGATKLRDEKTVGFGAEDMADNYKAMAATIRETLKQSFRPEFLNRIDETVIFHSLKKPELHEIVKLMAKRIVNRVAEQNIKLKITPAAVDAVAKAGFDPEYGARPIRRALQTQVEDKLSESLLNGEIKTGDQVTIGATKGEVTVNVKSPDAKGTPKTVASH</sequence>
<dbReference type="InterPro" id="IPR004176">
    <property type="entry name" value="Clp_R_N"/>
</dbReference>
<dbReference type="SMART" id="SM01086">
    <property type="entry name" value="ClpB_D2-small"/>
    <property type="match status" value="1"/>
</dbReference>
<dbReference type="PROSITE" id="PS51903">
    <property type="entry name" value="CLP_R"/>
    <property type="match status" value="1"/>
</dbReference>
<feature type="region of interest" description="Disordered" evidence="8">
    <location>
        <begin position="151"/>
        <end position="174"/>
    </location>
</feature>
<dbReference type="Proteomes" id="UP001596258">
    <property type="component" value="Unassembled WGS sequence"/>
</dbReference>
<evidence type="ECO:0000259" key="9">
    <source>
        <dbReference type="PROSITE" id="PS50151"/>
    </source>
</evidence>
<dbReference type="PROSITE" id="PS00871">
    <property type="entry name" value="CLPAB_2"/>
    <property type="match status" value="1"/>
</dbReference>
<comment type="caution">
    <text evidence="11">The sequence shown here is derived from an EMBL/GenBank/DDBJ whole genome shotgun (WGS) entry which is preliminary data.</text>
</comment>
<evidence type="ECO:0000256" key="3">
    <source>
        <dbReference type="ARBA" id="ARBA00022840"/>
    </source>
</evidence>
<dbReference type="PANTHER" id="PTHR11638">
    <property type="entry name" value="ATP-DEPENDENT CLP PROTEASE"/>
    <property type="match status" value="1"/>
</dbReference>
<dbReference type="CDD" id="cd19499">
    <property type="entry name" value="RecA-like_ClpB_Hsp104-like"/>
    <property type="match status" value="1"/>
</dbReference>
<dbReference type="Pfam" id="PF02861">
    <property type="entry name" value="Clp_N"/>
    <property type="match status" value="1"/>
</dbReference>
<comment type="function">
    <text evidence="5">Part of a stress-induced multi-chaperone system, it is involved in the recovery of the cell from heat-induced damage, in cooperation with DnaK, DnaJ and GrpE. Acts before DnaK, in the processing of protein aggregates. Protein binding stimulates the ATPase activity; ATP hydrolysis unfolds the denatured protein aggregates, which probably helps expose new hydrophobic binding sites on the surface of ClpB-bound aggregates, contributing to the solubilization and refolding of denatured protein aggregates by DnaK.</text>
</comment>
<dbReference type="InterPro" id="IPR036628">
    <property type="entry name" value="Clp_N_dom_sf"/>
</dbReference>
<evidence type="ECO:0000256" key="7">
    <source>
        <dbReference type="RuleBase" id="RU004432"/>
    </source>
</evidence>
<dbReference type="RefSeq" id="WP_125574895.1">
    <property type="nucleotide sequence ID" value="NZ_JBHSSO010000071.1"/>
</dbReference>
<evidence type="ECO:0000259" key="10">
    <source>
        <dbReference type="PROSITE" id="PS51903"/>
    </source>
</evidence>
<dbReference type="GO" id="GO:0005524">
    <property type="term" value="F:ATP binding"/>
    <property type="evidence" value="ECO:0007669"/>
    <property type="project" value="UniProtKB-KW"/>
</dbReference>
<feature type="domain" description="UVR" evidence="9">
    <location>
        <begin position="425"/>
        <end position="460"/>
    </location>
</feature>
<evidence type="ECO:0000256" key="5">
    <source>
        <dbReference type="ARBA" id="ARBA00025613"/>
    </source>
</evidence>
<keyword evidence="2 7" id="KW-0547">Nucleotide-binding</keyword>
<dbReference type="InterPro" id="IPR028299">
    <property type="entry name" value="ClpA/B_CS2"/>
</dbReference>
<dbReference type="InterPro" id="IPR003959">
    <property type="entry name" value="ATPase_AAA_core"/>
</dbReference>
<reference evidence="12" key="1">
    <citation type="journal article" date="2019" name="Int. J. Syst. Evol. Microbiol.">
        <title>The Global Catalogue of Microorganisms (GCM) 10K type strain sequencing project: providing services to taxonomists for standard genome sequencing and annotation.</title>
        <authorList>
            <consortium name="The Broad Institute Genomics Platform"/>
            <consortium name="The Broad Institute Genome Sequencing Center for Infectious Disease"/>
            <person name="Wu L."/>
            <person name="Ma J."/>
        </authorList>
    </citation>
    <scope>NUCLEOTIDE SEQUENCE [LARGE SCALE GENOMIC DNA]</scope>
    <source>
        <strain evidence="12">CCM 8893</strain>
    </source>
</reference>
<dbReference type="InterPro" id="IPR050130">
    <property type="entry name" value="ClpA_ClpB"/>
</dbReference>
<dbReference type="Pfam" id="PF10431">
    <property type="entry name" value="ClpB_D2-small"/>
    <property type="match status" value="1"/>
</dbReference>
<dbReference type="PRINTS" id="PR00300">
    <property type="entry name" value="CLPPROTEASEA"/>
</dbReference>
<dbReference type="InterPro" id="IPR041546">
    <property type="entry name" value="ClpA/ClpB_AAA_lid"/>
</dbReference>
<dbReference type="EMBL" id="JBHSSO010000071">
    <property type="protein sequence ID" value="MFC6290942.1"/>
    <property type="molecule type" value="Genomic_DNA"/>
</dbReference>
<dbReference type="SMART" id="SM00382">
    <property type="entry name" value="AAA"/>
    <property type="match status" value="2"/>
</dbReference>
<dbReference type="PROSITE" id="PS50151">
    <property type="entry name" value="UVR"/>
    <property type="match status" value="1"/>
</dbReference>
<feature type="compositionally biased region" description="Polar residues" evidence="8">
    <location>
        <begin position="162"/>
        <end position="171"/>
    </location>
</feature>
<feature type="domain" description="Clp R" evidence="10">
    <location>
        <begin position="1"/>
        <end position="147"/>
    </location>
</feature>
<evidence type="ECO:0000256" key="4">
    <source>
        <dbReference type="ARBA" id="ARBA00023186"/>
    </source>
</evidence>
<dbReference type="Gene3D" id="3.40.50.300">
    <property type="entry name" value="P-loop containing nucleotide triphosphate hydrolases"/>
    <property type="match status" value="2"/>
</dbReference>
<evidence type="ECO:0000256" key="1">
    <source>
        <dbReference type="ARBA" id="ARBA00022737"/>
    </source>
</evidence>
<dbReference type="Pfam" id="PF17871">
    <property type="entry name" value="AAA_lid_9"/>
    <property type="match status" value="1"/>
</dbReference>
<evidence type="ECO:0000256" key="6">
    <source>
        <dbReference type="PROSITE-ProRule" id="PRU01251"/>
    </source>
</evidence>
<dbReference type="InterPro" id="IPR001270">
    <property type="entry name" value="ClpA/B"/>
</dbReference>
<dbReference type="GO" id="GO:0008233">
    <property type="term" value="F:peptidase activity"/>
    <property type="evidence" value="ECO:0007669"/>
    <property type="project" value="UniProtKB-KW"/>
</dbReference>
<evidence type="ECO:0000313" key="11">
    <source>
        <dbReference type="EMBL" id="MFC6290942.1"/>
    </source>
</evidence>
<dbReference type="InterPro" id="IPR027417">
    <property type="entry name" value="P-loop_NTPase"/>
</dbReference>
<evidence type="ECO:0000256" key="2">
    <source>
        <dbReference type="ARBA" id="ARBA00022741"/>
    </source>
</evidence>
<keyword evidence="11" id="KW-0645">Protease</keyword>
<dbReference type="InterPro" id="IPR003593">
    <property type="entry name" value="AAA+_ATPase"/>
</dbReference>
<comment type="similarity">
    <text evidence="7">Belongs to the ClpA/ClpB family.</text>
</comment>
<organism evidence="11 12">
    <name type="scientific">Levilactobacillus angrenensis</name>
    <dbReference type="NCBI Taxonomy" id="2486020"/>
    <lineage>
        <taxon>Bacteria</taxon>
        <taxon>Bacillati</taxon>
        <taxon>Bacillota</taxon>
        <taxon>Bacilli</taxon>
        <taxon>Lactobacillales</taxon>
        <taxon>Lactobacillaceae</taxon>
        <taxon>Levilactobacillus</taxon>
    </lineage>
</organism>
<name>A0ABW1UEB4_9LACO</name>
<dbReference type="GO" id="GO:0006508">
    <property type="term" value="P:proteolysis"/>
    <property type="evidence" value="ECO:0007669"/>
    <property type="project" value="UniProtKB-KW"/>
</dbReference>
<dbReference type="InterPro" id="IPR018368">
    <property type="entry name" value="ClpA/B_CS1"/>
</dbReference>
<dbReference type="Gene3D" id="1.10.8.60">
    <property type="match status" value="2"/>
</dbReference>
<dbReference type="Pfam" id="PF07724">
    <property type="entry name" value="AAA_2"/>
    <property type="match status" value="1"/>
</dbReference>
<evidence type="ECO:0000313" key="12">
    <source>
        <dbReference type="Proteomes" id="UP001596258"/>
    </source>
</evidence>
<dbReference type="PANTHER" id="PTHR11638:SF18">
    <property type="entry name" value="HEAT SHOCK PROTEIN 104"/>
    <property type="match status" value="1"/>
</dbReference>
<protein>
    <submittedName>
        <fullName evidence="11">ATP-dependent Clp protease ATP-binding subunit</fullName>
    </submittedName>
</protein>
<dbReference type="Gene3D" id="4.10.860.10">
    <property type="entry name" value="UVR domain"/>
    <property type="match status" value="1"/>
</dbReference>
<dbReference type="SUPFAM" id="SSF81923">
    <property type="entry name" value="Double Clp-N motif"/>
    <property type="match status" value="1"/>
</dbReference>
<keyword evidence="4 7" id="KW-0143">Chaperone</keyword>
<dbReference type="InterPro" id="IPR019489">
    <property type="entry name" value="Clp_ATPase_C"/>
</dbReference>